<comment type="caution">
    <text evidence="1">The sequence shown here is derived from an EMBL/GenBank/DDBJ whole genome shotgun (WGS) entry which is preliminary data.</text>
</comment>
<proteinExistence type="predicted"/>
<keyword evidence="2" id="KW-1185">Reference proteome</keyword>
<protein>
    <submittedName>
        <fullName evidence="1">Uncharacterized protein</fullName>
    </submittedName>
</protein>
<dbReference type="AlphaFoldDB" id="A0A5C5VMY9"/>
<dbReference type="RefSeq" id="WP_146512321.1">
    <property type="nucleotide sequence ID" value="NZ_SIHI01000058.1"/>
</dbReference>
<sequence>MNTQDTFCTDEDLSGWERVKRAFANDWEQTKSDFGDDSARDMNQDVDDTLKQAVGSDDSFENCEQAFRFGYAARRRYTSAYPSWNTESLSGILFML</sequence>
<organism evidence="1 2">
    <name type="scientific">Thalassoglobus neptunius</name>
    <dbReference type="NCBI Taxonomy" id="1938619"/>
    <lineage>
        <taxon>Bacteria</taxon>
        <taxon>Pseudomonadati</taxon>
        <taxon>Planctomycetota</taxon>
        <taxon>Planctomycetia</taxon>
        <taxon>Planctomycetales</taxon>
        <taxon>Planctomycetaceae</taxon>
        <taxon>Thalassoglobus</taxon>
    </lineage>
</organism>
<dbReference type="EMBL" id="SIHI01000058">
    <property type="protein sequence ID" value="TWT40026.1"/>
    <property type="molecule type" value="Genomic_DNA"/>
</dbReference>
<gene>
    <name evidence="1" type="ORF">KOR42_50270</name>
</gene>
<name>A0A5C5VMY9_9PLAN</name>
<evidence type="ECO:0000313" key="1">
    <source>
        <dbReference type="EMBL" id="TWT40026.1"/>
    </source>
</evidence>
<dbReference type="OrthoDB" id="276606at2"/>
<accession>A0A5C5VMY9</accession>
<evidence type="ECO:0000313" key="2">
    <source>
        <dbReference type="Proteomes" id="UP000317243"/>
    </source>
</evidence>
<dbReference type="Proteomes" id="UP000317243">
    <property type="component" value="Unassembled WGS sequence"/>
</dbReference>
<reference evidence="1 2" key="1">
    <citation type="submission" date="2019-02" db="EMBL/GenBank/DDBJ databases">
        <title>Deep-cultivation of Planctomycetes and their phenomic and genomic characterization uncovers novel biology.</title>
        <authorList>
            <person name="Wiegand S."/>
            <person name="Jogler M."/>
            <person name="Boedeker C."/>
            <person name="Pinto D."/>
            <person name="Vollmers J."/>
            <person name="Rivas-Marin E."/>
            <person name="Kohn T."/>
            <person name="Peeters S.H."/>
            <person name="Heuer A."/>
            <person name="Rast P."/>
            <person name="Oberbeckmann S."/>
            <person name="Bunk B."/>
            <person name="Jeske O."/>
            <person name="Meyerdierks A."/>
            <person name="Storesund J.E."/>
            <person name="Kallscheuer N."/>
            <person name="Luecker S."/>
            <person name="Lage O.M."/>
            <person name="Pohl T."/>
            <person name="Merkel B.J."/>
            <person name="Hornburger P."/>
            <person name="Mueller R.-W."/>
            <person name="Bruemmer F."/>
            <person name="Labrenz M."/>
            <person name="Spormann A.M."/>
            <person name="Op Den Camp H."/>
            <person name="Overmann J."/>
            <person name="Amann R."/>
            <person name="Jetten M.S.M."/>
            <person name="Mascher T."/>
            <person name="Medema M.H."/>
            <person name="Devos D.P."/>
            <person name="Kaster A.-K."/>
            <person name="Ovreas L."/>
            <person name="Rohde M."/>
            <person name="Galperin M.Y."/>
            <person name="Jogler C."/>
        </authorList>
    </citation>
    <scope>NUCLEOTIDE SEQUENCE [LARGE SCALE GENOMIC DNA]</scope>
    <source>
        <strain evidence="1 2">KOR42</strain>
    </source>
</reference>